<gene>
    <name evidence="1" type="ORF">LCGC14_2011840</name>
</gene>
<name>A0A0F9F066_9ZZZZ</name>
<sequence length="85" mass="9483">WEGCLVVAVPEGIFRINNDAGVDAYARRWYSTVFSAEGALCLMHDHDKWPTTSRERVLYALVTASGVNPTEVRPPFDILTTRGNT</sequence>
<reference evidence="1" key="1">
    <citation type="journal article" date="2015" name="Nature">
        <title>Complex archaea that bridge the gap between prokaryotes and eukaryotes.</title>
        <authorList>
            <person name="Spang A."/>
            <person name="Saw J.H."/>
            <person name="Jorgensen S.L."/>
            <person name="Zaremba-Niedzwiedzka K."/>
            <person name="Martijn J."/>
            <person name="Lind A.E."/>
            <person name="van Eijk R."/>
            <person name="Schleper C."/>
            <person name="Guy L."/>
            <person name="Ettema T.J."/>
        </authorList>
    </citation>
    <scope>NUCLEOTIDE SEQUENCE</scope>
</reference>
<feature type="non-terminal residue" evidence="1">
    <location>
        <position position="1"/>
    </location>
</feature>
<accession>A0A0F9F066</accession>
<protein>
    <submittedName>
        <fullName evidence="1">Uncharacterized protein</fullName>
    </submittedName>
</protein>
<proteinExistence type="predicted"/>
<dbReference type="AlphaFoldDB" id="A0A0F9F066"/>
<organism evidence="1">
    <name type="scientific">marine sediment metagenome</name>
    <dbReference type="NCBI Taxonomy" id="412755"/>
    <lineage>
        <taxon>unclassified sequences</taxon>
        <taxon>metagenomes</taxon>
        <taxon>ecological metagenomes</taxon>
    </lineage>
</organism>
<evidence type="ECO:0000313" key="1">
    <source>
        <dbReference type="EMBL" id="KKL79729.1"/>
    </source>
</evidence>
<comment type="caution">
    <text evidence="1">The sequence shown here is derived from an EMBL/GenBank/DDBJ whole genome shotgun (WGS) entry which is preliminary data.</text>
</comment>
<dbReference type="EMBL" id="LAZR01023080">
    <property type="protein sequence ID" value="KKL79729.1"/>
    <property type="molecule type" value="Genomic_DNA"/>
</dbReference>